<evidence type="ECO:0000256" key="1">
    <source>
        <dbReference type="ARBA" id="ARBA00004651"/>
    </source>
</evidence>
<dbReference type="FunFam" id="1.20.1720.10:FF:000005">
    <property type="entry name" value="Bcr/CflA family efflux transporter"/>
    <property type="match status" value="1"/>
</dbReference>
<feature type="transmembrane region" description="Helical" evidence="8">
    <location>
        <begin position="283"/>
        <end position="305"/>
    </location>
</feature>
<feature type="transmembrane region" description="Helical" evidence="8">
    <location>
        <begin position="252"/>
        <end position="271"/>
    </location>
</feature>
<dbReference type="Pfam" id="PF07690">
    <property type="entry name" value="MFS_1"/>
    <property type="match status" value="1"/>
</dbReference>
<dbReference type="InterPro" id="IPR004812">
    <property type="entry name" value="Efflux_drug-R_Bcr/CmlA"/>
</dbReference>
<feature type="transmembrane region" description="Helical" evidence="8">
    <location>
        <begin position="311"/>
        <end position="335"/>
    </location>
</feature>
<reference evidence="10 11" key="1">
    <citation type="submission" date="2018-04" db="EMBL/GenBank/DDBJ databases">
        <title>Genomic Encyclopedia of Type Strains, Phase IV (KMG-IV): sequencing the most valuable type-strain genomes for metagenomic binning, comparative biology and taxonomic classification.</title>
        <authorList>
            <person name="Goeker M."/>
        </authorList>
    </citation>
    <scope>NUCLEOTIDE SEQUENCE [LARGE SCALE GENOMIC DNA]</scope>
    <source>
        <strain evidence="10 11">DSM 10065</strain>
    </source>
</reference>
<dbReference type="Proteomes" id="UP000246145">
    <property type="component" value="Unassembled WGS sequence"/>
</dbReference>
<comment type="caution">
    <text evidence="10">The sequence shown here is derived from an EMBL/GenBank/DDBJ whole genome shotgun (WGS) entry which is preliminary data.</text>
</comment>
<dbReference type="CDD" id="cd17320">
    <property type="entry name" value="MFS_MdfA_MDR_like"/>
    <property type="match status" value="1"/>
</dbReference>
<feature type="transmembrane region" description="Helical" evidence="8">
    <location>
        <begin position="52"/>
        <end position="68"/>
    </location>
</feature>
<comment type="similarity">
    <text evidence="2 8">Belongs to the major facilitator superfamily. Bcr/CmlA family.</text>
</comment>
<evidence type="ECO:0000259" key="9">
    <source>
        <dbReference type="PROSITE" id="PS50850"/>
    </source>
</evidence>
<evidence type="ECO:0000256" key="8">
    <source>
        <dbReference type="RuleBase" id="RU365088"/>
    </source>
</evidence>
<accession>A0A2U1CSC4</accession>
<dbReference type="GO" id="GO:1990961">
    <property type="term" value="P:xenobiotic detoxification by transmembrane export across the plasma membrane"/>
    <property type="evidence" value="ECO:0007669"/>
    <property type="project" value="InterPro"/>
</dbReference>
<evidence type="ECO:0000256" key="4">
    <source>
        <dbReference type="ARBA" id="ARBA00022475"/>
    </source>
</evidence>
<feature type="transmembrane region" description="Helical" evidence="8">
    <location>
        <begin position="162"/>
        <end position="181"/>
    </location>
</feature>
<evidence type="ECO:0000313" key="11">
    <source>
        <dbReference type="Proteomes" id="UP000246145"/>
    </source>
</evidence>
<dbReference type="GO" id="GO:0005886">
    <property type="term" value="C:plasma membrane"/>
    <property type="evidence" value="ECO:0007669"/>
    <property type="project" value="UniProtKB-SubCell"/>
</dbReference>
<comment type="subcellular location">
    <subcellularLocation>
        <location evidence="8">Cell inner membrane</location>
        <topology evidence="8">Multi-pass membrane protein</topology>
    </subcellularLocation>
    <subcellularLocation>
        <location evidence="1">Cell membrane</location>
        <topology evidence="1">Multi-pass membrane protein</topology>
    </subcellularLocation>
</comment>
<evidence type="ECO:0000256" key="3">
    <source>
        <dbReference type="ARBA" id="ARBA00022448"/>
    </source>
</evidence>
<dbReference type="InterPro" id="IPR020846">
    <property type="entry name" value="MFS_dom"/>
</dbReference>
<keyword evidence="5 8" id="KW-0812">Transmembrane</keyword>
<keyword evidence="3 8" id="KW-0813">Transport</keyword>
<feature type="domain" description="Major facilitator superfamily (MFS) profile" evidence="9">
    <location>
        <begin position="10"/>
        <end position="398"/>
    </location>
</feature>
<dbReference type="EMBL" id="QEKO01000001">
    <property type="protein sequence ID" value="PVY68795.1"/>
    <property type="molecule type" value="Genomic_DNA"/>
</dbReference>
<dbReference type="GO" id="GO:0042910">
    <property type="term" value="F:xenobiotic transmembrane transporter activity"/>
    <property type="evidence" value="ECO:0007669"/>
    <property type="project" value="InterPro"/>
</dbReference>
<sequence>MSSRQLTRTIPGWLLLMGALTALGPLAIDMYLPSFPAIVEGLGATQGEVERTLASYLLGMGVAQIIYGPLADRYGRKKPLMAGLTIFTIASVACAFSNDIEHLTLWRIVQALGGAAGIVVPRAVVRDNLDTRDAAKALSLLLLIMGVMPILGPILGGQMLFIAGWRGIFGIMAAVGVLLLVMTLRNMQESLPPEKVVPLRIGTIARNYWGLLRDREFICYALAGGIGGAGIFTYISGSPRVLINIYGVEPQYFGFLFGLCAAALIFSSQLSARLLDRHPPDRLLKVAQVSVVVVTLIGLALTLAGWLTLPLLILCLMGFMASQGFVNPNAAALALSRQGHRLGVASALMGAVQLLSGTLAGVSISHWQSDTALPLTGILAACMVLSWLFGHLARRAAAAGK</sequence>
<evidence type="ECO:0000256" key="5">
    <source>
        <dbReference type="ARBA" id="ARBA00022692"/>
    </source>
</evidence>
<keyword evidence="6 8" id="KW-1133">Transmembrane helix</keyword>
<feature type="transmembrane region" description="Helical" evidence="8">
    <location>
        <begin position="12"/>
        <end position="32"/>
    </location>
</feature>
<feature type="transmembrane region" description="Helical" evidence="8">
    <location>
        <begin position="373"/>
        <end position="393"/>
    </location>
</feature>
<dbReference type="PANTHER" id="PTHR23502">
    <property type="entry name" value="MAJOR FACILITATOR SUPERFAMILY"/>
    <property type="match status" value="1"/>
</dbReference>
<evidence type="ECO:0000256" key="6">
    <source>
        <dbReference type="ARBA" id="ARBA00022989"/>
    </source>
</evidence>
<feature type="transmembrane region" description="Helical" evidence="8">
    <location>
        <begin position="137"/>
        <end position="156"/>
    </location>
</feature>
<feature type="transmembrane region" description="Helical" evidence="8">
    <location>
        <begin position="80"/>
        <end position="98"/>
    </location>
</feature>
<evidence type="ECO:0000256" key="7">
    <source>
        <dbReference type="ARBA" id="ARBA00023136"/>
    </source>
</evidence>
<name>A0A2U1CSC4_9BURK</name>
<dbReference type="InterPro" id="IPR036259">
    <property type="entry name" value="MFS_trans_sf"/>
</dbReference>
<evidence type="ECO:0000313" key="10">
    <source>
        <dbReference type="EMBL" id="PVY68795.1"/>
    </source>
</evidence>
<dbReference type="SUPFAM" id="SSF103473">
    <property type="entry name" value="MFS general substrate transporter"/>
    <property type="match status" value="1"/>
</dbReference>
<dbReference type="PROSITE" id="PS50850">
    <property type="entry name" value="MFS"/>
    <property type="match status" value="1"/>
</dbReference>
<gene>
    <name evidence="10" type="ORF">C7440_1206</name>
</gene>
<dbReference type="STRING" id="1231391.GCA_000308195_03547"/>
<dbReference type="Gene3D" id="1.20.1720.10">
    <property type="entry name" value="Multidrug resistance protein D"/>
    <property type="match status" value="1"/>
</dbReference>
<feature type="transmembrane region" description="Helical" evidence="8">
    <location>
        <begin position="104"/>
        <end position="125"/>
    </location>
</feature>
<dbReference type="RefSeq" id="WP_017525902.1">
    <property type="nucleotide sequence ID" value="NZ_JACCEX010000001.1"/>
</dbReference>
<dbReference type="PANTHER" id="PTHR23502:SF132">
    <property type="entry name" value="POLYAMINE TRANSPORTER 2-RELATED"/>
    <property type="match status" value="1"/>
</dbReference>
<dbReference type="AlphaFoldDB" id="A0A2U1CSC4"/>
<feature type="transmembrane region" description="Helical" evidence="8">
    <location>
        <begin position="342"/>
        <end position="367"/>
    </location>
</feature>
<dbReference type="NCBIfam" id="TIGR00710">
    <property type="entry name" value="efflux_Bcr_CflA"/>
    <property type="match status" value="1"/>
</dbReference>
<dbReference type="InterPro" id="IPR011701">
    <property type="entry name" value="MFS"/>
</dbReference>
<keyword evidence="11" id="KW-1185">Reference proteome</keyword>
<feature type="transmembrane region" description="Helical" evidence="8">
    <location>
        <begin position="217"/>
        <end position="237"/>
    </location>
</feature>
<evidence type="ECO:0000256" key="2">
    <source>
        <dbReference type="ARBA" id="ARBA00006236"/>
    </source>
</evidence>
<organism evidence="10 11">
    <name type="scientific">Pusillimonas noertemannii</name>
    <dbReference type="NCBI Taxonomy" id="305977"/>
    <lineage>
        <taxon>Bacteria</taxon>
        <taxon>Pseudomonadati</taxon>
        <taxon>Pseudomonadota</taxon>
        <taxon>Betaproteobacteria</taxon>
        <taxon>Burkholderiales</taxon>
        <taxon>Alcaligenaceae</taxon>
        <taxon>Pusillimonas</taxon>
    </lineage>
</organism>
<keyword evidence="7 8" id="KW-0472">Membrane</keyword>
<keyword evidence="4" id="KW-1003">Cell membrane</keyword>
<protein>
    <recommendedName>
        <fullName evidence="8">Bcr/CflA family efflux transporter</fullName>
    </recommendedName>
</protein>
<keyword evidence="8" id="KW-0997">Cell inner membrane</keyword>
<proteinExistence type="inferred from homology"/>